<proteinExistence type="predicted"/>
<sequence>MRTRHSRTALTKRDASTQSDFAHECCMIKWKVKLLLLKICTLYRPPLLLIMTLNFAMYLVIRNESSYEPTYSTIRIRIFGYLYLVLHEISRGITGPGTMRYGFHDENIHFDCQVSCVARQISQ</sequence>
<gene>
    <name evidence="2" type="ORF">CLF_102648</name>
</gene>
<feature type="transmembrane region" description="Helical" evidence="1">
    <location>
        <begin position="41"/>
        <end position="61"/>
    </location>
</feature>
<keyword evidence="1" id="KW-1133">Transmembrane helix</keyword>
<evidence type="ECO:0000256" key="1">
    <source>
        <dbReference type="SAM" id="Phobius"/>
    </source>
</evidence>
<organism evidence="2 3">
    <name type="scientific">Clonorchis sinensis</name>
    <name type="common">Chinese liver fluke</name>
    <dbReference type="NCBI Taxonomy" id="79923"/>
    <lineage>
        <taxon>Eukaryota</taxon>
        <taxon>Metazoa</taxon>
        <taxon>Spiralia</taxon>
        <taxon>Lophotrochozoa</taxon>
        <taxon>Platyhelminthes</taxon>
        <taxon>Trematoda</taxon>
        <taxon>Digenea</taxon>
        <taxon>Opisthorchiida</taxon>
        <taxon>Opisthorchiata</taxon>
        <taxon>Opisthorchiidae</taxon>
        <taxon>Clonorchis</taxon>
    </lineage>
</organism>
<keyword evidence="3" id="KW-1185">Reference proteome</keyword>
<evidence type="ECO:0000313" key="3">
    <source>
        <dbReference type="Proteomes" id="UP000008909"/>
    </source>
</evidence>
<evidence type="ECO:0000313" key="2">
    <source>
        <dbReference type="EMBL" id="GAA49188.1"/>
    </source>
</evidence>
<name>G7Y8A3_CLOSI</name>
<dbReference type="Proteomes" id="UP000008909">
    <property type="component" value="Unassembled WGS sequence"/>
</dbReference>
<dbReference type="AlphaFoldDB" id="G7Y8A3"/>
<reference evidence="2" key="1">
    <citation type="journal article" date="2011" name="Genome Biol.">
        <title>The draft genome of the carcinogenic human liver fluke Clonorchis sinensis.</title>
        <authorList>
            <person name="Wang X."/>
            <person name="Chen W."/>
            <person name="Huang Y."/>
            <person name="Sun J."/>
            <person name="Men J."/>
            <person name="Liu H."/>
            <person name="Luo F."/>
            <person name="Guo L."/>
            <person name="Lv X."/>
            <person name="Deng C."/>
            <person name="Zhou C."/>
            <person name="Fan Y."/>
            <person name="Li X."/>
            <person name="Huang L."/>
            <person name="Hu Y."/>
            <person name="Liang C."/>
            <person name="Hu X."/>
            <person name="Xu J."/>
            <person name="Yu X."/>
        </authorList>
    </citation>
    <scope>NUCLEOTIDE SEQUENCE [LARGE SCALE GENOMIC DNA]</scope>
    <source>
        <strain evidence="2">Henan</strain>
    </source>
</reference>
<keyword evidence="1" id="KW-0812">Transmembrane</keyword>
<keyword evidence="1" id="KW-0472">Membrane</keyword>
<accession>G7Y8A3</accession>
<reference key="2">
    <citation type="submission" date="2011-10" db="EMBL/GenBank/DDBJ databases">
        <title>The genome and transcriptome sequence of Clonorchis sinensis provide insights into the carcinogenic liver fluke.</title>
        <authorList>
            <person name="Wang X."/>
            <person name="Huang Y."/>
            <person name="Chen W."/>
            <person name="Liu H."/>
            <person name="Guo L."/>
            <person name="Chen Y."/>
            <person name="Luo F."/>
            <person name="Zhou W."/>
            <person name="Sun J."/>
            <person name="Mao Q."/>
            <person name="Liang P."/>
            <person name="Zhou C."/>
            <person name="Tian Y."/>
            <person name="Men J."/>
            <person name="Lv X."/>
            <person name="Huang L."/>
            <person name="Zhou J."/>
            <person name="Hu Y."/>
            <person name="Li R."/>
            <person name="Zhang F."/>
            <person name="Lei H."/>
            <person name="Li X."/>
            <person name="Hu X."/>
            <person name="Liang C."/>
            <person name="Xu J."/>
            <person name="Wu Z."/>
            <person name="Yu X."/>
        </authorList>
    </citation>
    <scope>NUCLEOTIDE SEQUENCE</scope>
    <source>
        <strain>Henan</strain>
    </source>
</reference>
<protein>
    <submittedName>
        <fullName evidence="2">Uncharacterized protein</fullName>
    </submittedName>
</protein>
<dbReference type="EMBL" id="DF142937">
    <property type="protein sequence ID" value="GAA49188.1"/>
    <property type="molecule type" value="Genomic_DNA"/>
</dbReference>